<dbReference type="HOGENOM" id="CLU_2382813_0_0_5"/>
<protein>
    <submittedName>
        <fullName evidence="1">Uncharacterized protein</fullName>
    </submittedName>
</protein>
<proteinExistence type="predicted"/>
<dbReference type="RefSeq" id="WP_015927700.1">
    <property type="nucleotide sequence ID" value="NC_011894.1"/>
</dbReference>
<name>B8IHW4_METNO</name>
<dbReference type="EMBL" id="CP001349">
    <property type="protein sequence ID" value="ACL56002.1"/>
    <property type="molecule type" value="Genomic_DNA"/>
</dbReference>
<accession>B8IHW4</accession>
<gene>
    <name evidence="1" type="ordered locus">Mnod_0990</name>
</gene>
<sequence length="94" mass="9926">MPDLEGLVSRYVQEADSIASAAQATPGADLCNRIADWVRAVREQADALPAGRGPALLIRIAGQLTVKGATVPISEDQRGRTLFLLASRLSDDAP</sequence>
<reference evidence="1 2" key="1">
    <citation type="submission" date="2009-01" db="EMBL/GenBank/DDBJ databases">
        <title>Complete sequence of chromosome of Methylobacterium nodulans ORS 2060.</title>
        <authorList>
            <consortium name="US DOE Joint Genome Institute"/>
            <person name="Lucas S."/>
            <person name="Copeland A."/>
            <person name="Lapidus A."/>
            <person name="Glavina del Rio T."/>
            <person name="Dalin E."/>
            <person name="Tice H."/>
            <person name="Bruce D."/>
            <person name="Goodwin L."/>
            <person name="Pitluck S."/>
            <person name="Sims D."/>
            <person name="Brettin T."/>
            <person name="Detter J.C."/>
            <person name="Han C."/>
            <person name="Larimer F."/>
            <person name="Land M."/>
            <person name="Hauser L."/>
            <person name="Kyrpides N."/>
            <person name="Ivanova N."/>
            <person name="Marx C.J."/>
            <person name="Richardson P."/>
        </authorList>
    </citation>
    <scope>NUCLEOTIDE SEQUENCE [LARGE SCALE GENOMIC DNA]</scope>
    <source>
        <strain evidence="2">LMG 21967 / CNCM I-2342 / ORS 2060</strain>
    </source>
</reference>
<keyword evidence="2" id="KW-1185">Reference proteome</keyword>
<dbReference type="KEGG" id="mno:Mnod_0990"/>
<organism evidence="1 2">
    <name type="scientific">Methylobacterium nodulans (strain LMG 21967 / CNCM I-2342 / ORS 2060)</name>
    <dbReference type="NCBI Taxonomy" id="460265"/>
    <lineage>
        <taxon>Bacteria</taxon>
        <taxon>Pseudomonadati</taxon>
        <taxon>Pseudomonadota</taxon>
        <taxon>Alphaproteobacteria</taxon>
        <taxon>Hyphomicrobiales</taxon>
        <taxon>Methylobacteriaceae</taxon>
        <taxon>Methylobacterium</taxon>
    </lineage>
</organism>
<evidence type="ECO:0000313" key="1">
    <source>
        <dbReference type="EMBL" id="ACL56002.1"/>
    </source>
</evidence>
<dbReference type="Proteomes" id="UP000008207">
    <property type="component" value="Chromosome"/>
</dbReference>
<evidence type="ECO:0000313" key="2">
    <source>
        <dbReference type="Proteomes" id="UP000008207"/>
    </source>
</evidence>
<dbReference type="AlphaFoldDB" id="B8IHW4"/>